<accession>A0ABT6MBJ4</accession>
<dbReference type="RefSeq" id="WP_280760986.1">
    <property type="nucleotide sequence ID" value="NZ_JARXVC010000006.1"/>
</dbReference>
<keyword evidence="2" id="KW-1185">Reference proteome</keyword>
<name>A0ABT6MBJ4_9NOCA</name>
<comment type="caution">
    <text evidence="1">The sequence shown here is derived from an EMBL/GenBank/DDBJ whole genome shotgun (WGS) entry which is preliminary data.</text>
</comment>
<dbReference type="EMBL" id="JARXVC010000006">
    <property type="protein sequence ID" value="MDH6281667.1"/>
    <property type="molecule type" value="Genomic_DNA"/>
</dbReference>
<dbReference type="Proteomes" id="UP001160334">
    <property type="component" value="Unassembled WGS sequence"/>
</dbReference>
<evidence type="ECO:0000313" key="2">
    <source>
        <dbReference type="Proteomes" id="UP001160334"/>
    </source>
</evidence>
<proteinExistence type="predicted"/>
<evidence type="ECO:0008006" key="3">
    <source>
        <dbReference type="Google" id="ProtNLM"/>
    </source>
</evidence>
<sequence length="239" mass="25692">MSVSEQQVQAVTQACRDRLGDPAGWVPPDEYRHSLALCIIESVQAAGARFADAGTVVDRYLAYRRAHESGPITDGARALLRTFEEAGSADQWAGKIGSYKRRYSESTAPLRASEIQRTAERLHTLQIDSVGDLVGATRTAGTRHRVRAAWDESSGARDDTTWQHLLVLAGVPAADDTALAIAEFVQSALANTAEGPTRDAQPSAILAAAADRLDVPPAALEHAVQRWSCTREDHSVPVA</sequence>
<evidence type="ECO:0000313" key="1">
    <source>
        <dbReference type="EMBL" id="MDH6281667.1"/>
    </source>
</evidence>
<organism evidence="1 2">
    <name type="scientific">Prescottella agglutinans</name>
    <dbReference type="NCBI Taxonomy" id="1644129"/>
    <lineage>
        <taxon>Bacteria</taxon>
        <taxon>Bacillati</taxon>
        <taxon>Actinomycetota</taxon>
        <taxon>Actinomycetes</taxon>
        <taxon>Mycobacteriales</taxon>
        <taxon>Nocardiaceae</taxon>
        <taxon>Prescottella</taxon>
    </lineage>
</organism>
<gene>
    <name evidence="1" type="ORF">M2280_002888</name>
</gene>
<reference evidence="1 2" key="1">
    <citation type="submission" date="2023-04" db="EMBL/GenBank/DDBJ databases">
        <title>Forest soil microbial communities from Buena Vista Peninsula, Colon Province, Panama.</title>
        <authorList>
            <person name="Bouskill N."/>
        </authorList>
    </citation>
    <scope>NUCLEOTIDE SEQUENCE [LARGE SCALE GENOMIC DNA]</scope>
    <source>
        <strain evidence="1 2">CFH S0262</strain>
    </source>
</reference>
<protein>
    <recommendedName>
        <fullName evidence="3">Heme peroxidase</fullName>
    </recommendedName>
</protein>